<protein>
    <submittedName>
        <fullName evidence="1">Uncharacterized protein</fullName>
    </submittedName>
</protein>
<comment type="caution">
    <text evidence="1">The sequence shown here is derived from an EMBL/GenBank/DDBJ whole genome shotgun (WGS) entry which is preliminary data.</text>
</comment>
<reference evidence="1" key="1">
    <citation type="journal article" date="2020" name="Fungal Divers.">
        <title>Resolving the Mortierellaceae phylogeny through synthesis of multi-gene phylogenetics and phylogenomics.</title>
        <authorList>
            <person name="Vandepol N."/>
            <person name="Liber J."/>
            <person name="Desiro A."/>
            <person name="Na H."/>
            <person name="Kennedy M."/>
            <person name="Barry K."/>
            <person name="Grigoriev I.V."/>
            <person name="Miller A.N."/>
            <person name="O'Donnell K."/>
            <person name="Stajich J.E."/>
            <person name="Bonito G."/>
        </authorList>
    </citation>
    <scope>NUCLEOTIDE SEQUENCE</scope>
    <source>
        <strain evidence="1">NRRL 2591</strain>
    </source>
</reference>
<gene>
    <name evidence="1" type="ORF">EC957_001763</name>
</gene>
<dbReference type="Proteomes" id="UP000723463">
    <property type="component" value="Unassembled WGS sequence"/>
</dbReference>
<dbReference type="AlphaFoldDB" id="A0A9P6EVQ5"/>
<keyword evidence="2" id="KW-1185">Reference proteome</keyword>
<evidence type="ECO:0000313" key="1">
    <source>
        <dbReference type="EMBL" id="KAF9535888.1"/>
    </source>
</evidence>
<dbReference type="EMBL" id="JAAAXW010001329">
    <property type="protein sequence ID" value="KAF9535888.1"/>
    <property type="molecule type" value="Genomic_DNA"/>
</dbReference>
<proteinExistence type="predicted"/>
<feature type="non-terminal residue" evidence="1">
    <location>
        <position position="1"/>
    </location>
</feature>
<evidence type="ECO:0000313" key="2">
    <source>
        <dbReference type="Proteomes" id="UP000723463"/>
    </source>
</evidence>
<name>A0A9P6EVQ5_9FUNG</name>
<accession>A0A9P6EVQ5</accession>
<organism evidence="1 2">
    <name type="scientific">Mortierella hygrophila</name>
    <dbReference type="NCBI Taxonomy" id="979708"/>
    <lineage>
        <taxon>Eukaryota</taxon>
        <taxon>Fungi</taxon>
        <taxon>Fungi incertae sedis</taxon>
        <taxon>Mucoromycota</taxon>
        <taxon>Mortierellomycotina</taxon>
        <taxon>Mortierellomycetes</taxon>
        <taxon>Mortierellales</taxon>
        <taxon>Mortierellaceae</taxon>
        <taxon>Mortierella</taxon>
    </lineage>
</organism>
<sequence length="86" mass="10022">ITSRDNNVIVSVQKNPETWNAQQVGDGPLVVAIKLPYEDKVFTTNKDVYPQVTLQPFIGEVNQRFRFIPIERDLYHRNRFTVQDTC</sequence>